<comment type="function">
    <text evidence="7">Required for the formation of a threonylcarbamoyl group on adenosine at position 37 (t(6)A37) in tRNAs that read codons beginning with adenine. Is involved in the transfer of the threonylcarbamoyl moiety of threonylcarbamoyl-AMP (TC-AMP) to the N6 group of A37, together with TsaE and TsaB. TsaD likely plays a direct catalytic role in this reaction.</text>
</comment>
<dbReference type="PANTHER" id="PTHR11735">
    <property type="entry name" value="TRNA N6-ADENOSINE THREONYLCARBAMOYLTRANSFERASE"/>
    <property type="match status" value="1"/>
</dbReference>
<dbReference type="Gene3D" id="3.30.420.40">
    <property type="match status" value="2"/>
</dbReference>
<evidence type="ECO:0000313" key="9">
    <source>
        <dbReference type="EMBL" id="HIR66385.1"/>
    </source>
</evidence>
<comment type="caution">
    <text evidence="9">The sequence shown here is derived from an EMBL/GenBank/DDBJ whole genome shotgun (WGS) entry which is preliminary data.</text>
</comment>
<feature type="binding site" evidence="7">
    <location>
        <position position="121"/>
    </location>
    <ligand>
        <name>Fe cation</name>
        <dbReference type="ChEBI" id="CHEBI:24875"/>
    </ligand>
</feature>
<keyword evidence="5 7" id="KW-0012">Acyltransferase</keyword>
<feature type="binding site" evidence="7">
    <location>
        <position position="304"/>
    </location>
    <ligand>
        <name>Fe cation</name>
        <dbReference type="ChEBI" id="CHEBI:24875"/>
    </ligand>
</feature>
<dbReference type="GO" id="GO:0005737">
    <property type="term" value="C:cytoplasm"/>
    <property type="evidence" value="ECO:0007669"/>
    <property type="project" value="UniProtKB-SubCell"/>
</dbReference>
<comment type="similarity">
    <text evidence="7">Belongs to the KAE1 / TsaD family.</text>
</comment>
<keyword evidence="7" id="KW-0963">Cytoplasm</keyword>
<dbReference type="PRINTS" id="PR00789">
    <property type="entry name" value="OSIALOPTASE"/>
</dbReference>
<name>A0A9D1E4Q5_9BACT</name>
<feature type="domain" description="Gcp-like" evidence="8">
    <location>
        <begin position="29"/>
        <end position="310"/>
    </location>
</feature>
<feature type="binding site" evidence="7">
    <location>
        <position position="186"/>
    </location>
    <ligand>
        <name>substrate</name>
    </ligand>
</feature>
<accession>A0A9D1E4Q5</accession>
<evidence type="ECO:0000256" key="7">
    <source>
        <dbReference type="HAMAP-Rule" id="MF_01445"/>
    </source>
</evidence>
<feature type="binding site" evidence="7">
    <location>
        <position position="277"/>
    </location>
    <ligand>
        <name>substrate</name>
    </ligand>
</feature>
<reference evidence="9" key="2">
    <citation type="journal article" date="2021" name="PeerJ">
        <title>Extensive microbial diversity within the chicken gut microbiome revealed by metagenomics and culture.</title>
        <authorList>
            <person name="Gilroy R."/>
            <person name="Ravi A."/>
            <person name="Getino M."/>
            <person name="Pursley I."/>
            <person name="Horton D.L."/>
            <person name="Alikhan N.F."/>
            <person name="Baker D."/>
            <person name="Gharbi K."/>
            <person name="Hall N."/>
            <person name="Watson M."/>
            <person name="Adriaenssens E.M."/>
            <person name="Foster-Nyarko E."/>
            <person name="Jarju S."/>
            <person name="Secka A."/>
            <person name="Antonio M."/>
            <person name="Oren A."/>
            <person name="Chaudhuri R.R."/>
            <person name="La Ragione R."/>
            <person name="Hildebrand F."/>
            <person name="Pallen M.J."/>
        </authorList>
    </citation>
    <scope>NUCLEOTIDE SEQUENCE</scope>
    <source>
        <strain evidence="9">CHK121-14286</strain>
    </source>
</reference>
<dbReference type="Proteomes" id="UP000824200">
    <property type="component" value="Unassembled WGS sequence"/>
</dbReference>
<dbReference type="InterPro" id="IPR017861">
    <property type="entry name" value="KAE1/TsaD"/>
</dbReference>
<evidence type="ECO:0000256" key="1">
    <source>
        <dbReference type="ARBA" id="ARBA00022679"/>
    </source>
</evidence>
<dbReference type="InterPro" id="IPR043129">
    <property type="entry name" value="ATPase_NBD"/>
</dbReference>
<dbReference type="InterPro" id="IPR022450">
    <property type="entry name" value="TsaD"/>
</dbReference>
<dbReference type="SUPFAM" id="SSF53067">
    <property type="entry name" value="Actin-like ATPase domain"/>
    <property type="match status" value="2"/>
</dbReference>
<dbReference type="GO" id="GO:0061711">
    <property type="term" value="F:tRNA N(6)-L-threonylcarbamoyladenine synthase activity"/>
    <property type="evidence" value="ECO:0007669"/>
    <property type="project" value="UniProtKB-EC"/>
</dbReference>
<keyword evidence="3 7" id="KW-0479">Metal-binding</keyword>
<comment type="cofactor">
    <cofactor evidence="7">
        <name>Fe(2+)</name>
        <dbReference type="ChEBI" id="CHEBI:29033"/>
    </cofactor>
    <text evidence="7">Binds 1 Fe(2+) ion per subunit.</text>
</comment>
<dbReference type="EMBL" id="DVHL01000047">
    <property type="protein sequence ID" value="HIR66385.1"/>
    <property type="molecule type" value="Genomic_DNA"/>
</dbReference>
<dbReference type="Pfam" id="PF00814">
    <property type="entry name" value="TsaD"/>
    <property type="match status" value="1"/>
</dbReference>
<dbReference type="GO" id="GO:0002949">
    <property type="term" value="P:tRNA threonylcarbamoyladenosine modification"/>
    <property type="evidence" value="ECO:0007669"/>
    <property type="project" value="UniProtKB-UniRule"/>
</dbReference>
<protein>
    <recommendedName>
        <fullName evidence="7">tRNA N6-adenosine threonylcarbamoyltransferase</fullName>
        <ecNumber evidence="7">2.3.1.234</ecNumber>
    </recommendedName>
    <alternativeName>
        <fullName evidence="7">N6-L-threonylcarbamoyladenine synthase</fullName>
        <shortName evidence="7">t(6)A synthase</shortName>
    </alternativeName>
    <alternativeName>
        <fullName evidence="7">t(6)A37 threonylcarbamoyladenosine biosynthesis protein TsaD</fullName>
    </alternativeName>
    <alternativeName>
        <fullName evidence="7">tRNA threonylcarbamoyladenosine biosynthesis protein TsaD</fullName>
    </alternativeName>
</protein>
<dbReference type="NCBIfam" id="TIGR00329">
    <property type="entry name" value="gcp_kae1"/>
    <property type="match status" value="1"/>
</dbReference>
<reference evidence="9" key="1">
    <citation type="submission" date="2020-10" db="EMBL/GenBank/DDBJ databases">
        <authorList>
            <person name="Gilroy R."/>
        </authorList>
    </citation>
    <scope>NUCLEOTIDE SEQUENCE</scope>
    <source>
        <strain evidence="9">CHK121-14286</strain>
    </source>
</reference>
<dbReference type="InterPro" id="IPR000905">
    <property type="entry name" value="Gcp-like_dom"/>
</dbReference>
<evidence type="ECO:0000256" key="2">
    <source>
        <dbReference type="ARBA" id="ARBA00022694"/>
    </source>
</evidence>
<dbReference type="NCBIfam" id="TIGR03723">
    <property type="entry name" value="T6A_TsaD_YgjD"/>
    <property type="match status" value="1"/>
</dbReference>
<evidence type="ECO:0000256" key="6">
    <source>
        <dbReference type="ARBA" id="ARBA00048117"/>
    </source>
</evidence>
<sequence length="342" mass="36289">MQKTNDVLILGIESSCDETAASVVKNGREILSNVVLSQIDIHRLYGGVVPEIASRNHVEAIDKVVGEALKQANVCLGDLSAVAVTYGAGLVGALLVGVSFAKGLCQASGLPLIAVNHIEGHICANYLTYPDLQPPYMCLLTSGGHTAVVRVDDYDSCRVLRSTVDDAVGEAFDKVARVLGLPYPGGPEIDKLASCGNAVYTFHSVVISNGNFSYSGLKTAVINTVHNAVQRGEEINKADVAKSFNVCAVDGLVSCLEQDCLKENLKTVAVAGGVGANSYLRRKMAQMENKGYRVCLPKLSLCGDNAAMIASRGYFHFVKGQFADLSLNACPTLKLRGEKPSH</sequence>
<comment type="subcellular location">
    <subcellularLocation>
        <location evidence="7">Cytoplasm</location>
    </subcellularLocation>
</comment>
<evidence type="ECO:0000259" key="8">
    <source>
        <dbReference type="Pfam" id="PF00814"/>
    </source>
</evidence>
<dbReference type="AlphaFoldDB" id="A0A9D1E4Q5"/>
<keyword evidence="4 7" id="KW-0408">Iron</keyword>
<organism evidence="9 10">
    <name type="scientific">Candidatus Fimimonas gallinarum</name>
    <dbReference type="NCBI Taxonomy" id="2840821"/>
    <lineage>
        <taxon>Bacteria</taxon>
        <taxon>Pseudomonadati</taxon>
        <taxon>Myxococcota</taxon>
        <taxon>Myxococcia</taxon>
        <taxon>Myxococcales</taxon>
        <taxon>Cystobacterineae</taxon>
        <taxon>Myxococcaceae</taxon>
        <taxon>Myxococcaceae incertae sedis</taxon>
        <taxon>Candidatus Fimimonas</taxon>
    </lineage>
</organism>
<dbReference type="GO" id="GO:0005506">
    <property type="term" value="F:iron ion binding"/>
    <property type="evidence" value="ECO:0007669"/>
    <property type="project" value="UniProtKB-UniRule"/>
</dbReference>
<dbReference type="HAMAP" id="MF_01445">
    <property type="entry name" value="TsaD"/>
    <property type="match status" value="1"/>
</dbReference>
<evidence type="ECO:0000256" key="4">
    <source>
        <dbReference type="ARBA" id="ARBA00023004"/>
    </source>
</evidence>
<evidence type="ECO:0000256" key="5">
    <source>
        <dbReference type="ARBA" id="ARBA00023315"/>
    </source>
</evidence>
<evidence type="ECO:0000256" key="3">
    <source>
        <dbReference type="ARBA" id="ARBA00022723"/>
    </source>
</evidence>
<dbReference type="FunFam" id="3.30.420.40:FF:000012">
    <property type="entry name" value="tRNA N6-adenosine threonylcarbamoyltransferase"/>
    <property type="match status" value="1"/>
</dbReference>
<comment type="catalytic activity">
    <reaction evidence="6 7">
        <text>L-threonylcarbamoyladenylate + adenosine(37) in tRNA = N(6)-L-threonylcarbamoyladenosine(37) in tRNA + AMP + H(+)</text>
        <dbReference type="Rhea" id="RHEA:37059"/>
        <dbReference type="Rhea" id="RHEA-COMP:10162"/>
        <dbReference type="Rhea" id="RHEA-COMP:10163"/>
        <dbReference type="ChEBI" id="CHEBI:15378"/>
        <dbReference type="ChEBI" id="CHEBI:73682"/>
        <dbReference type="ChEBI" id="CHEBI:74411"/>
        <dbReference type="ChEBI" id="CHEBI:74418"/>
        <dbReference type="ChEBI" id="CHEBI:456215"/>
        <dbReference type="EC" id="2.3.1.234"/>
    </reaction>
</comment>
<proteinExistence type="inferred from homology"/>
<dbReference type="CDD" id="cd24133">
    <property type="entry name" value="ASKHA_NBD_TsaD_bac"/>
    <property type="match status" value="1"/>
</dbReference>
<feature type="binding site" evidence="7">
    <location>
        <position position="190"/>
    </location>
    <ligand>
        <name>substrate</name>
    </ligand>
</feature>
<feature type="binding site" evidence="7">
    <location>
        <position position="117"/>
    </location>
    <ligand>
        <name>Fe cation</name>
        <dbReference type="ChEBI" id="CHEBI:24875"/>
    </ligand>
</feature>
<keyword evidence="2 7" id="KW-0819">tRNA processing</keyword>
<feature type="binding site" evidence="7">
    <location>
        <begin position="140"/>
        <end position="144"/>
    </location>
    <ligand>
        <name>substrate</name>
    </ligand>
</feature>
<dbReference type="EC" id="2.3.1.234" evidence="7"/>
<gene>
    <name evidence="7 9" type="primary">tsaD</name>
    <name evidence="9" type="ORF">IAC95_05850</name>
</gene>
<dbReference type="PANTHER" id="PTHR11735:SF6">
    <property type="entry name" value="TRNA N6-ADENOSINE THREONYLCARBAMOYLTRANSFERASE, MITOCHONDRIAL"/>
    <property type="match status" value="1"/>
</dbReference>
<evidence type="ECO:0000313" key="10">
    <source>
        <dbReference type="Proteomes" id="UP000824200"/>
    </source>
</evidence>
<feature type="binding site" evidence="7">
    <location>
        <position position="173"/>
    </location>
    <ligand>
        <name>substrate</name>
    </ligand>
</feature>
<keyword evidence="1 7" id="KW-0808">Transferase</keyword>